<dbReference type="InterPro" id="IPR007863">
    <property type="entry name" value="Peptidase_M16_C"/>
</dbReference>
<dbReference type="InterPro" id="IPR050361">
    <property type="entry name" value="MPP/UQCRC_Complex"/>
</dbReference>
<evidence type="ECO:0000256" key="1">
    <source>
        <dbReference type="ARBA" id="ARBA00007261"/>
    </source>
</evidence>
<dbReference type="EMBL" id="AP027080">
    <property type="protein sequence ID" value="BDU71136.1"/>
    <property type="molecule type" value="Genomic_DNA"/>
</dbReference>
<name>A0AA48K7I1_9BACT</name>
<dbReference type="RefSeq" id="WP_316414022.1">
    <property type="nucleotide sequence ID" value="NZ_AP027080.1"/>
</dbReference>
<reference evidence="4" key="1">
    <citation type="journal article" date="2023" name="Int. J. Syst. Evol. Microbiol.">
        <title>Mesoterricola silvestris gen. nov., sp. nov., Mesoterricola sediminis sp. nov., Geothrix oryzae sp. nov., Geothrix edaphica sp. nov., Geothrix rubra sp. nov., and Geothrix limicola sp. nov., six novel members of Acidobacteriota isolated from soils.</title>
        <authorList>
            <person name="Itoh H."/>
            <person name="Sugisawa Y."/>
            <person name="Mise K."/>
            <person name="Xu Z."/>
            <person name="Kuniyasu M."/>
            <person name="Ushijima N."/>
            <person name="Kawano K."/>
            <person name="Kobayashi E."/>
            <person name="Shiratori Y."/>
            <person name="Masuda Y."/>
            <person name="Senoo K."/>
        </authorList>
    </citation>
    <scope>NUCLEOTIDE SEQUENCE [LARGE SCALE GENOMIC DNA]</scope>
    <source>
        <strain evidence="4">W79</strain>
    </source>
</reference>
<evidence type="ECO:0000313" key="4">
    <source>
        <dbReference type="Proteomes" id="UP001238179"/>
    </source>
</evidence>
<dbReference type="PANTHER" id="PTHR11851:SF49">
    <property type="entry name" value="MITOCHONDRIAL-PROCESSING PEPTIDASE SUBUNIT ALPHA"/>
    <property type="match status" value="1"/>
</dbReference>
<dbReference type="AlphaFoldDB" id="A0AA48K7I1"/>
<dbReference type="InterPro" id="IPR011249">
    <property type="entry name" value="Metalloenz_LuxS/M16"/>
</dbReference>
<dbReference type="Proteomes" id="UP001238179">
    <property type="component" value="Chromosome"/>
</dbReference>
<proteinExistence type="inferred from homology"/>
<accession>A0AA48K7I1</accession>
<feature type="domain" description="Peptidase M16 C-terminal" evidence="2">
    <location>
        <begin position="245"/>
        <end position="430"/>
    </location>
</feature>
<dbReference type="SUPFAM" id="SSF63411">
    <property type="entry name" value="LuxS/MPP-like metallohydrolase"/>
    <property type="match status" value="2"/>
</dbReference>
<organism evidence="3 4">
    <name type="scientific">Mesoterricola silvestris</name>
    <dbReference type="NCBI Taxonomy" id="2927979"/>
    <lineage>
        <taxon>Bacteria</taxon>
        <taxon>Pseudomonadati</taxon>
        <taxon>Acidobacteriota</taxon>
        <taxon>Holophagae</taxon>
        <taxon>Holophagales</taxon>
        <taxon>Holophagaceae</taxon>
        <taxon>Mesoterricola</taxon>
    </lineage>
</organism>
<protein>
    <recommendedName>
        <fullName evidence="2">Peptidase M16 C-terminal domain-containing protein</fullName>
    </recommendedName>
</protein>
<keyword evidence="4" id="KW-1185">Reference proteome</keyword>
<dbReference type="GO" id="GO:0046872">
    <property type="term" value="F:metal ion binding"/>
    <property type="evidence" value="ECO:0007669"/>
    <property type="project" value="InterPro"/>
</dbReference>
<dbReference type="PROSITE" id="PS51257">
    <property type="entry name" value="PROKAR_LIPOPROTEIN"/>
    <property type="match status" value="1"/>
</dbReference>
<evidence type="ECO:0000259" key="2">
    <source>
        <dbReference type="Pfam" id="PF05193"/>
    </source>
</evidence>
<evidence type="ECO:0000313" key="3">
    <source>
        <dbReference type="EMBL" id="BDU71136.1"/>
    </source>
</evidence>
<sequence>MFDPRPFLLAFLGAACAAQIIQPPEVVDRTLSNGLRVLMVERPGVGAVRAEVFLQGGRAASGDLAPAAADLLARSLFRRQASAQVEKDLDLALRQEGTAFETLRLERLRQARRPDRAPSAELPALQAMHRAALGTIQDRLRPSDAWDEVDALGGTHRTWAVTADYITHGLDLPAGQVEAWCRLEAALLAHPVLGRFPLERERLLLDVDNGKPPCPSSLSVLLSMALAGRPYAQASEFHRSDVEAITLADLRALGRRLLVPGRMTLVLVGDVHAEALLPALERAFGALGRGEPVPGPAPFKDDDPMNALESPAGRKLMVSTTGETRIIVGWRIPAINHPDGPALRALAQVMAGSPSARLNQALLTTKGLASSLTLNAGVPGERDLNLLVLEAEPAPGHSLAELEQAITGEVMRLQREPLPEAEVRRAQLQLEVRQIQVQEDAAALAAVLGRSQCQGGDWRLAFRSLSAARDLRPSDIQAAARTYLDPSRMTLAQFGPDPLLLPLDETESRLLRVLNALVQRRLSDPVEAQGVLREALRQLRMLSPGERLQTLKLLEAQVAP</sequence>
<dbReference type="KEGG" id="msil:METEAL_03100"/>
<comment type="similarity">
    <text evidence="1">Belongs to the peptidase M16 family.</text>
</comment>
<dbReference type="Gene3D" id="3.30.830.10">
    <property type="entry name" value="Metalloenzyme, LuxS/M16 peptidase-like"/>
    <property type="match status" value="2"/>
</dbReference>
<gene>
    <name evidence="3" type="ORF">METEAL_03100</name>
</gene>
<dbReference type="Pfam" id="PF05193">
    <property type="entry name" value="Peptidase_M16_C"/>
    <property type="match status" value="1"/>
</dbReference>
<dbReference type="PANTHER" id="PTHR11851">
    <property type="entry name" value="METALLOPROTEASE"/>
    <property type="match status" value="1"/>
</dbReference>